<proteinExistence type="predicted"/>
<dbReference type="HOGENOM" id="CLU_1595738_0_0_1"/>
<evidence type="ECO:0000313" key="3">
    <source>
        <dbReference type="Proteomes" id="UP000008864"/>
    </source>
</evidence>
<feature type="compositionally biased region" description="Basic and acidic residues" evidence="1">
    <location>
        <begin position="63"/>
        <end position="92"/>
    </location>
</feature>
<name>F2SHF2_TRIRC</name>
<dbReference type="OrthoDB" id="5398685at2759"/>
<protein>
    <submittedName>
        <fullName evidence="2">Uncharacterized protein</fullName>
    </submittedName>
</protein>
<dbReference type="VEuPathDB" id="FungiDB:TERG_01683"/>
<organism evidence="2 3">
    <name type="scientific">Trichophyton rubrum (strain ATCC MYA-4607 / CBS 118892)</name>
    <name type="common">Athlete's foot fungus</name>
    <dbReference type="NCBI Taxonomy" id="559305"/>
    <lineage>
        <taxon>Eukaryota</taxon>
        <taxon>Fungi</taxon>
        <taxon>Dikarya</taxon>
        <taxon>Ascomycota</taxon>
        <taxon>Pezizomycotina</taxon>
        <taxon>Eurotiomycetes</taxon>
        <taxon>Eurotiomycetidae</taxon>
        <taxon>Onygenales</taxon>
        <taxon>Arthrodermataceae</taxon>
        <taxon>Trichophyton</taxon>
    </lineage>
</organism>
<gene>
    <name evidence="2" type="ORF">TERG_01683</name>
</gene>
<feature type="compositionally biased region" description="Basic and acidic residues" evidence="1">
    <location>
        <begin position="139"/>
        <end position="167"/>
    </location>
</feature>
<evidence type="ECO:0000313" key="2">
    <source>
        <dbReference type="EMBL" id="EGD85410.2"/>
    </source>
</evidence>
<evidence type="ECO:0000256" key="1">
    <source>
        <dbReference type="SAM" id="MobiDB-lite"/>
    </source>
</evidence>
<dbReference type="InParanoid" id="F2SHF2"/>
<reference evidence="3" key="1">
    <citation type="journal article" date="2012" name="MBio">
        <title>Comparative genome analysis of Trichophyton rubrum and related dermatophytes reveals candidate genes involved in infection.</title>
        <authorList>
            <person name="Martinez D.A."/>
            <person name="Oliver B.G."/>
            <person name="Graeser Y."/>
            <person name="Goldberg J.M."/>
            <person name="Li W."/>
            <person name="Martinez-Rossi N.M."/>
            <person name="Monod M."/>
            <person name="Shelest E."/>
            <person name="Barton R.C."/>
            <person name="Birch E."/>
            <person name="Brakhage A.A."/>
            <person name="Chen Z."/>
            <person name="Gurr S.J."/>
            <person name="Heiman D."/>
            <person name="Heitman J."/>
            <person name="Kosti I."/>
            <person name="Rossi A."/>
            <person name="Saif S."/>
            <person name="Samalova M."/>
            <person name="Saunders C.W."/>
            <person name="Shea T."/>
            <person name="Summerbell R.C."/>
            <person name="Xu J."/>
            <person name="Young S."/>
            <person name="Zeng Q."/>
            <person name="Birren B.W."/>
            <person name="Cuomo C.A."/>
            <person name="White T.C."/>
        </authorList>
    </citation>
    <scope>NUCLEOTIDE SEQUENCE [LARGE SCALE GENOMIC DNA]</scope>
    <source>
        <strain evidence="3">ATCC MYA-4607 / CBS 118892</strain>
    </source>
</reference>
<dbReference type="AlphaFoldDB" id="F2SHF2"/>
<feature type="region of interest" description="Disordered" evidence="1">
    <location>
        <begin position="127"/>
        <end position="167"/>
    </location>
</feature>
<accession>F2SHF2</accession>
<dbReference type="RefSeq" id="XP_003236959.2">
    <property type="nucleotide sequence ID" value="XM_003236911.2"/>
</dbReference>
<dbReference type="Proteomes" id="UP000008864">
    <property type="component" value="Unassembled WGS sequence"/>
</dbReference>
<dbReference type="eggNOG" id="ENOG502SZS1">
    <property type="taxonomic scope" value="Eukaryota"/>
</dbReference>
<dbReference type="EMBL" id="GG700649">
    <property type="protein sequence ID" value="EGD85410.2"/>
    <property type="molecule type" value="Genomic_DNA"/>
</dbReference>
<keyword evidence="3" id="KW-1185">Reference proteome</keyword>
<feature type="region of interest" description="Disordered" evidence="1">
    <location>
        <begin position="55"/>
        <end position="94"/>
    </location>
</feature>
<sequence length="167" mass="18901">MPTINCQFHPTKSLFTTALNGSEMHFSFKVMAGGQDSVTWLIHFFGPPSLFLAKKSRQRSKTTNRETSRRHSGQKEKGINKMGGFHENESAESHLAQAFQDIAKGEQTAQAIENHLTRIEQEIDRLLGSVETEKEDGDELAKDDDKEKHEKKQEENGSDEQQKGDKQ</sequence>
<dbReference type="GeneID" id="10373415"/>